<proteinExistence type="predicted"/>
<keyword evidence="1" id="KW-1133">Transmembrane helix</keyword>
<protein>
    <submittedName>
        <fullName evidence="2">Uncharacterized protein</fullName>
    </submittedName>
</protein>
<evidence type="ECO:0000313" key="2">
    <source>
        <dbReference type="EMBL" id="JAS87835.1"/>
    </source>
</evidence>
<name>A0A1B6ILR2_9HEMI</name>
<keyword evidence="1" id="KW-0812">Transmembrane</keyword>
<dbReference type="AlphaFoldDB" id="A0A1B6ILR2"/>
<keyword evidence="1" id="KW-0472">Membrane</keyword>
<dbReference type="EMBL" id="GECU01019871">
    <property type="protein sequence ID" value="JAS87835.1"/>
    <property type="molecule type" value="Transcribed_RNA"/>
</dbReference>
<organism evidence="2">
    <name type="scientific">Homalodisca liturata</name>
    <dbReference type="NCBI Taxonomy" id="320908"/>
    <lineage>
        <taxon>Eukaryota</taxon>
        <taxon>Metazoa</taxon>
        <taxon>Ecdysozoa</taxon>
        <taxon>Arthropoda</taxon>
        <taxon>Hexapoda</taxon>
        <taxon>Insecta</taxon>
        <taxon>Pterygota</taxon>
        <taxon>Neoptera</taxon>
        <taxon>Paraneoptera</taxon>
        <taxon>Hemiptera</taxon>
        <taxon>Auchenorrhyncha</taxon>
        <taxon>Membracoidea</taxon>
        <taxon>Cicadellidae</taxon>
        <taxon>Cicadellinae</taxon>
        <taxon>Proconiini</taxon>
        <taxon>Homalodisca</taxon>
    </lineage>
</organism>
<feature type="non-terminal residue" evidence="2">
    <location>
        <position position="1"/>
    </location>
</feature>
<accession>A0A1B6ILR2</accession>
<reference evidence="2" key="1">
    <citation type="submission" date="2015-11" db="EMBL/GenBank/DDBJ databases">
        <title>De novo transcriptome assembly of four potential Pierce s Disease insect vectors from Arizona vineyards.</title>
        <authorList>
            <person name="Tassone E.E."/>
        </authorList>
    </citation>
    <scope>NUCLEOTIDE SEQUENCE</scope>
</reference>
<evidence type="ECO:0000256" key="1">
    <source>
        <dbReference type="SAM" id="Phobius"/>
    </source>
</evidence>
<feature type="non-terminal residue" evidence="2">
    <location>
        <position position="135"/>
    </location>
</feature>
<gene>
    <name evidence="2" type="ORF">g.43831</name>
</gene>
<sequence length="135" mass="15191">SALYGISVVRTPLSRSHGFPQLSAHLAAHPGSRIDDRRVKMVGGLGLGSQARPFLRLTLFVCLLAFLSVFYFFSDVTSVGYLEFVRRTSEFETDFYYNTGPATYLLDPSDNLTHAPREGYLVWNPSCRIPDIDPW</sequence>
<feature type="transmembrane region" description="Helical" evidence="1">
    <location>
        <begin position="54"/>
        <end position="73"/>
    </location>
</feature>